<dbReference type="PANTHER" id="PTHR12526">
    <property type="entry name" value="GLYCOSYLTRANSFERASE"/>
    <property type="match status" value="1"/>
</dbReference>
<dbReference type="OrthoDB" id="3335961at2"/>
<gene>
    <name evidence="5" type="ORF">EV650_0307</name>
</gene>
<evidence type="ECO:0000256" key="2">
    <source>
        <dbReference type="ARBA" id="ARBA00022679"/>
    </source>
</evidence>
<dbReference type="AlphaFoldDB" id="A0A4R7ZUE9"/>
<feature type="domain" description="Glycosyl transferase family 1" evidence="3">
    <location>
        <begin position="308"/>
        <end position="474"/>
    </location>
</feature>
<evidence type="ECO:0000259" key="3">
    <source>
        <dbReference type="Pfam" id="PF00534"/>
    </source>
</evidence>
<dbReference type="PANTHER" id="PTHR12526:SF629">
    <property type="entry name" value="TEICHURONIC ACID BIOSYNTHESIS GLYCOSYLTRANSFERASE TUAH-RELATED"/>
    <property type="match status" value="1"/>
</dbReference>
<dbReference type="InterPro" id="IPR028098">
    <property type="entry name" value="Glyco_trans_4-like_N"/>
</dbReference>
<name>A0A4R7ZUE9_9ACTN</name>
<keyword evidence="1" id="KW-0328">Glycosyltransferase</keyword>
<dbReference type="EMBL" id="SODF01000001">
    <property type="protein sequence ID" value="TDW21482.1"/>
    <property type="molecule type" value="Genomic_DNA"/>
</dbReference>
<dbReference type="InterPro" id="IPR001296">
    <property type="entry name" value="Glyco_trans_1"/>
</dbReference>
<keyword evidence="2 5" id="KW-0808">Transferase</keyword>
<accession>A0A4R7ZUE9</accession>
<feature type="domain" description="Glycosyltransferase subfamily 4-like N-terminal" evidence="4">
    <location>
        <begin position="192"/>
        <end position="294"/>
    </location>
</feature>
<dbReference type="SUPFAM" id="SSF53756">
    <property type="entry name" value="UDP-Glycosyltransferase/glycogen phosphorylase"/>
    <property type="match status" value="1"/>
</dbReference>
<dbReference type="Pfam" id="PF13439">
    <property type="entry name" value="Glyco_transf_4"/>
    <property type="match status" value="1"/>
</dbReference>
<evidence type="ECO:0000256" key="1">
    <source>
        <dbReference type="ARBA" id="ARBA00022676"/>
    </source>
</evidence>
<dbReference type="Gene3D" id="3.40.50.2000">
    <property type="entry name" value="Glycogen Phosphorylase B"/>
    <property type="match status" value="2"/>
</dbReference>
<sequence length="635" mass="69811">MGGPHVVMIVANDVTNDTRVLKEAIALGTAGYRVTLLGVSASGRTAIDTIEGGVVMIRVPGRFLLRDERNRRRRHRRDRRLLGERVELAETARTAARLADLRAETGRAQAKRRAGAIGPASYQAGRAIRVVKGRGWRLAHGARSVAGWLTELESRQASGFWQWWDTWLPARTELVNWRSVIPEADDYEAIFADLLAQLRPDVLHAHDMHVIGVACRAAGVAELRGRTVKVVYDAHEYVAGLSQYGGRTPRMIAAWAQHERTYIRSVDRVITVSPAIARTLHKQYRLDREPTVVINSPQLAAEGGEVTDIRTAVGLADDVPLLVYSGGITRARGVETAIAALPLLPDVHLAVVCVPHTRTRPVDELRALAAEVGVKDRVHYLNPVQTADVVSFLRTADIGLIPILRYPSHEMALPNKVFEYTFAGLPVVTSDMPTLQEFVDKTGIGEVFTAEDPDDLAAAVQRVLKDPASYRHRVADPGLRSEMSWETQAAHLRDLYADLIGPPEPVEDTSPRLVVGPIGSDAARRWLRELGVGFIRPQLAPSDLDGITHLLIEDWQSILGSEDLVSDLPLLAAARIKHAVVVYGRVDREQVRRRARAYGGTVFATDRVIAEAVDGARWLPAGPEGTEILRGFLAD</sequence>
<comment type="caution">
    <text evidence="5">The sequence shown here is derived from an EMBL/GenBank/DDBJ whole genome shotgun (WGS) entry which is preliminary data.</text>
</comment>
<evidence type="ECO:0000259" key="4">
    <source>
        <dbReference type="Pfam" id="PF13439"/>
    </source>
</evidence>
<dbReference type="GO" id="GO:0016757">
    <property type="term" value="F:glycosyltransferase activity"/>
    <property type="evidence" value="ECO:0007669"/>
    <property type="project" value="UniProtKB-KW"/>
</dbReference>
<dbReference type="Proteomes" id="UP000295447">
    <property type="component" value="Unassembled WGS sequence"/>
</dbReference>
<dbReference type="CDD" id="cd03801">
    <property type="entry name" value="GT4_PimA-like"/>
    <property type="match status" value="1"/>
</dbReference>
<keyword evidence="6" id="KW-1185">Reference proteome</keyword>
<organism evidence="5 6">
    <name type="scientific">Kribbella kalugense</name>
    <dbReference type="NCBI Taxonomy" id="2512221"/>
    <lineage>
        <taxon>Bacteria</taxon>
        <taxon>Bacillati</taxon>
        <taxon>Actinomycetota</taxon>
        <taxon>Actinomycetes</taxon>
        <taxon>Propionibacteriales</taxon>
        <taxon>Kribbellaceae</taxon>
        <taxon>Kribbella</taxon>
    </lineage>
</organism>
<protein>
    <submittedName>
        <fullName evidence="5">Glycosyltransferase involved in cell wall biosynthesis</fullName>
    </submittedName>
</protein>
<dbReference type="RefSeq" id="WP_134114569.1">
    <property type="nucleotide sequence ID" value="NZ_SODF01000001.1"/>
</dbReference>
<evidence type="ECO:0000313" key="5">
    <source>
        <dbReference type="EMBL" id="TDW21482.1"/>
    </source>
</evidence>
<dbReference type="Pfam" id="PF00534">
    <property type="entry name" value="Glycos_transf_1"/>
    <property type="match status" value="1"/>
</dbReference>
<evidence type="ECO:0000313" key="6">
    <source>
        <dbReference type="Proteomes" id="UP000295447"/>
    </source>
</evidence>
<proteinExistence type="predicted"/>
<reference evidence="5 6" key="1">
    <citation type="submission" date="2019-03" db="EMBL/GenBank/DDBJ databases">
        <title>Genomic Encyclopedia of Type Strains, Phase III (KMG-III): the genomes of soil and plant-associated and newly described type strains.</title>
        <authorList>
            <person name="Whitman W."/>
        </authorList>
    </citation>
    <scope>NUCLEOTIDE SEQUENCE [LARGE SCALE GENOMIC DNA]</scope>
    <source>
        <strain evidence="5 6">VKM Ac-2570</strain>
    </source>
</reference>